<gene>
    <name evidence="8" type="ORF">LX83_004256</name>
</gene>
<dbReference type="Gene3D" id="3.50.50.60">
    <property type="entry name" value="FAD/NAD(P)-binding domain"/>
    <property type="match status" value="2"/>
</dbReference>
<dbReference type="RefSeq" id="WP_253774180.1">
    <property type="nucleotide sequence ID" value="NZ_JAMTCK010000009.1"/>
</dbReference>
<comment type="caution">
    <text evidence="8">The sequence shown here is derived from an EMBL/GenBank/DDBJ whole genome shotgun (WGS) entry which is preliminary data.</text>
</comment>
<comment type="cofactor">
    <cofactor evidence="1">
        <name>FAD</name>
        <dbReference type="ChEBI" id="CHEBI:57692"/>
    </cofactor>
</comment>
<evidence type="ECO:0000313" key="9">
    <source>
        <dbReference type="Proteomes" id="UP001206128"/>
    </source>
</evidence>
<dbReference type="Pfam" id="PF07992">
    <property type="entry name" value="Pyr_redox_2"/>
    <property type="match status" value="1"/>
</dbReference>
<keyword evidence="9" id="KW-1185">Reference proteome</keyword>
<dbReference type="InterPro" id="IPR028202">
    <property type="entry name" value="Reductase_C"/>
</dbReference>
<dbReference type="InterPro" id="IPR023753">
    <property type="entry name" value="FAD/NAD-binding_dom"/>
</dbReference>
<dbReference type="InterPro" id="IPR016156">
    <property type="entry name" value="FAD/NAD-linked_Rdtase_dimer_sf"/>
</dbReference>
<feature type="region of interest" description="Disordered" evidence="5">
    <location>
        <begin position="383"/>
        <end position="408"/>
    </location>
</feature>
<dbReference type="AlphaFoldDB" id="A0AAE3GJN3"/>
<keyword evidence="3" id="KW-0274">FAD</keyword>
<keyword evidence="2" id="KW-0285">Flavoprotein</keyword>
<evidence type="ECO:0000259" key="7">
    <source>
        <dbReference type="Pfam" id="PF14759"/>
    </source>
</evidence>
<reference evidence="8" key="1">
    <citation type="submission" date="2022-06" db="EMBL/GenBank/DDBJ databases">
        <title>Genomic Encyclopedia of Archaeal and Bacterial Type Strains, Phase II (KMG-II): from individual species to whole genera.</title>
        <authorList>
            <person name="Goeker M."/>
        </authorList>
    </citation>
    <scope>NUCLEOTIDE SEQUENCE</scope>
    <source>
        <strain evidence="8">DSM 43935</strain>
    </source>
</reference>
<evidence type="ECO:0000313" key="8">
    <source>
        <dbReference type="EMBL" id="MCP2167383.1"/>
    </source>
</evidence>
<evidence type="ECO:0000256" key="1">
    <source>
        <dbReference type="ARBA" id="ARBA00001974"/>
    </source>
</evidence>
<name>A0AAE3GJN3_9PSEU</name>
<dbReference type="GO" id="GO:0005737">
    <property type="term" value="C:cytoplasm"/>
    <property type="evidence" value="ECO:0007669"/>
    <property type="project" value="TreeGrafter"/>
</dbReference>
<organism evidence="8 9">
    <name type="scientific">Goodfellowiella coeruleoviolacea</name>
    <dbReference type="NCBI Taxonomy" id="334858"/>
    <lineage>
        <taxon>Bacteria</taxon>
        <taxon>Bacillati</taxon>
        <taxon>Actinomycetota</taxon>
        <taxon>Actinomycetes</taxon>
        <taxon>Pseudonocardiales</taxon>
        <taxon>Pseudonocardiaceae</taxon>
        <taxon>Goodfellowiella</taxon>
    </lineage>
</organism>
<dbReference type="GO" id="GO:0016651">
    <property type="term" value="F:oxidoreductase activity, acting on NAD(P)H"/>
    <property type="evidence" value="ECO:0007669"/>
    <property type="project" value="TreeGrafter"/>
</dbReference>
<dbReference type="SUPFAM" id="SSF55424">
    <property type="entry name" value="FAD/NAD-linked reductases, dimerisation (C-terminal) domain"/>
    <property type="match status" value="1"/>
</dbReference>
<evidence type="ECO:0000256" key="5">
    <source>
        <dbReference type="SAM" id="MobiDB-lite"/>
    </source>
</evidence>
<dbReference type="InterPro" id="IPR050446">
    <property type="entry name" value="FAD-oxidoreductase/Apoptosis"/>
</dbReference>
<feature type="domain" description="Reductase C-terminal" evidence="7">
    <location>
        <begin position="321"/>
        <end position="391"/>
    </location>
</feature>
<proteinExistence type="predicted"/>
<feature type="compositionally biased region" description="Pro residues" evidence="5">
    <location>
        <begin position="389"/>
        <end position="398"/>
    </location>
</feature>
<dbReference type="EMBL" id="JAMTCK010000009">
    <property type="protein sequence ID" value="MCP2167383.1"/>
    <property type="molecule type" value="Genomic_DNA"/>
</dbReference>
<dbReference type="Pfam" id="PF14759">
    <property type="entry name" value="Reductase_C"/>
    <property type="match status" value="1"/>
</dbReference>
<dbReference type="PANTHER" id="PTHR43557:SF2">
    <property type="entry name" value="RIESKE DOMAIN-CONTAINING PROTEIN-RELATED"/>
    <property type="match status" value="1"/>
</dbReference>
<dbReference type="PRINTS" id="PR00368">
    <property type="entry name" value="FADPNR"/>
</dbReference>
<dbReference type="InterPro" id="IPR036188">
    <property type="entry name" value="FAD/NAD-bd_sf"/>
</dbReference>
<accession>A0AAE3GJN3</accession>
<dbReference type="Gene3D" id="3.30.390.30">
    <property type="match status" value="1"/>
</dbReference>
<evidence type="ECO:0000259" key="6">
    <source>
        <dbReference type="Pfam" id="PF07992"/>
    </source>
</evidence>
<sequence length="408" mass="42278">MSAPTSVLVVGASAAGLATADALRRKGFSGQLTVLGAEPHLPYDRPPLSKQVLAGTWEPERTQLRAPDALSALDAEFILGDPAVGLELAARTVRTASGRALRADAVVVATGLRPRVLPGQADLAGVHVLRTLDDAVALRADLLAATRLVVVGDGVLGAEIAATARGMGVAVTVAGPQPAPLASQFGPVVAGLLAQLHTEHGVELRLGTGVAGLVGAGCRVTGVRLAGGAVLPADVVVVAMGATPATEWLADSGLRLDNGLVCDAHCRAAEGVYAVGDVARWHHEGLGRLVRLENRTNATEQARAVAAAILGQGRPYAPVPFFWTDQFDAKIQVYGVLSADAEVSVVDGDVADRRFVARYQRDGRLIGVLGWNMPKQTRLRRQELVAPTQPAPAPPQPLTPRAGSLSVQ</sequence>
<dbReference type="SUPFAM" id="SSF51905">
    <property type="entry name" value="FAD/NAD(P)-binding domain"/>
    <property type="match status" value="2"/>
</dbReference>
<evidence type="ECO:0000256" key="4">
    <source>
        <dbReference type="ARBA" id="ARBA00023002"/>
    </source>
</evidence>
<feature type="domain" description="FAD/NAD(P)-binding" evidence="6">
    <location>
        <begin position="6"/>
        <end position="302"/>
    </location>
</feature>
<dbReference type="PRINTS" id="PR00411">
    <property type="entry name" value="PNDRDTASEI"/>
</dbReference>
<keyword evidence="4" id="KW-0560">Oxidoreductase</keyword>
<protein>
    <submittedName>
        <fullName evidence="8">Reductase C-terminal</fullName>
    </submittedName>
</protein>
<evidence type="ECO:0000256" key="2">
    <source>
        <dbReference type="ARBA" id="ARBA00022630"/>
    </source>
</evidence>
<evidence type="ECO:0000256" key="3">
    <source>
        <dbReference type="ARBA" id="ARBA00022827"/>
    </source>
</evidence>
<dbReference type="Proteomes" id="UP001206128">
    <property type="component" value="Unassembled WGS sequence"/>
</dbReference>
<dbReference type="PANTHER" id="PTHR43557">
    <property type="entry name" value="APOPTOSIS-INDUCING FACTOR 1"/>
    <property type="match status" value="1"/>
</dbReference>